<sequence length="475" mass="53376">MDKQNEKSQLPAIRKPDTLFLYISIITAQLVSIANGSSMVWNSPVLGKLYSNNTEINPIGRPITTIEVSMLAGIPTFTNILGVLFTPKLSDLIGRKRYLLCAAFVMLLSGIGLAFSNNVMLMIITRCIFGFPASWMVVCLYAAEVTEDHNRGKFGCYFGIFHQIGHFFGFVIGPFFSVKYFTLIVTSPLLIFLVIFMIMPETPMYLLAKGREDECKIALRKLRSNKSEEEIESDLEKLKENLRKPKEEKGKITDLIKKRESILAVILGLIPLITKYCSGVTIIFTFLAPFFDEAGTSLSGDTVAIIIAVFKITFFILTSFVIERFGRRKMLLISSTSTAIPLCLLGIYFYLQSIDSPLIAYLQWIPLTCLIFTVCFFGLGLGPIPQVWISELPSEELRAVTSSLVHSIGSVVAFALTFLYPIISELGIQWCVWWFSVNCAVGSILMYFFLPETKGRSFDEIQEILKNYDVSKNNH</sequence>
<dbReference type="Pfam" id="PF00083">
    <property type="entry name" value="Sugar_tr"/>
    <property type="match status" value="1"/>
</dbReference>
<feature type="coiled-coil region" evidence="8">
    <location>
        <begin position="221"/>
        <end position="248"/>
    </location>
</feature>
<feature type="transmembrane region" description="Helical" evidence="9">
    <location>
        <begin position="180"/>
        <end position="199"/>
    </location>
</feature>
<name>A0A9P0DZC6_PHYSR</name>
<keyword evidence="2" id="KW-0813">Transport</keyword>
<dbReference type="FunFam" id="1.20.1250.20:FF:000218">
    <property type="entry name" value="facilitated trehalose transporter Tret1"/>
    <property type="match status" value="1"/>
</dbReference>
<feature type="transmembrane region" description="Helical" evidence="9">
    <location>
        <begin position="331"/>
        <end position="351"/>
    </location>
</feature>
<feature type="transmembrane region" description="Helical" evidence="9">
    <location>
        <begin position="121"/>
        <end position="142"/>
    </location>
</feature>
<evidence type="ECO:0000256" key="5">
    <source>
        <dbReference type="ARBA" id="ARBA00022692"/>
    </source>
</evidence>
<comment type="subcellular location">
    <subcellularLocation>
        <location evidence="1">Cell membrane</location>
        <topology evidence="1">Multi-pass membrane protein</topology>
    </subcellularLocation>
</comment>
<dbReference type="InterPro" id="IPR050549">
    <property type="entry name" value="MFS_Trehalose_Transporter"/>
</dbReference>
<evidence type="ECO:0000313" key="11">
    <source>
        <dbReference type="Proteomes" id="UP001153712"/>
    </source>
</evidence>
<dbReference type="Proteomes" id="UP001153712">
    <property type="component" value="Chromosome 4"/>
</dbReference>
<keyword evidence="8" id="KW-0175">Coiled coil</keyword>
<evidence type="ECO:0000256" key="4">
    <source>
        <dbReference type="ARBA" id="ARBA00022597"/>
    </source>
</evidence>
<evidence type="ECO:0000256" key="2">
    <source>
        <dbReference type="ARBA" id="ARBA00022448"/>
    </source>
</evidence>
<feature type="transmembrane region" description="Helical" evidence="9">
    <location>
        <begin position="98"/>
        <end position="115"/>
    </location>
</feature>
<keyword evidence="4" id="KW-0762">Sugar transport</keyword>
<evidence type="ECO:0000256" key="8">
    <source>
        <dbReference type="SAM" id="Coils"/>
    </source>
</evidence>
<feature type="transmembrane region" description="Helical" evidence="9">
    <location>
        <begin position="303"/>
        <end position="322"/>
    </location>
</feature>
<protein>
    <recommendedName>
        <fullName evidence="12">Facilitated trehalose transporter Tret1-like</fullName>
    </recommendedName>
</protein>
<organism evidence="10 11">
    <name type="scientific">Phyllotreta striolata</name>
    <name type="common">Striped flea beetle</name>
    <name type="synonym">Crioceris striolata</name>
    <dbReference type="NCBI Taxonomy" id="444603"/>
    <lineage>
        <taxon>Eukaryota</taxon>
        <taxon>Metazoa</taxon>
        <taxon>Ecdysozoa</taxon>
        <taxon>Arthropoda</taxon>
        <taxon>Hexapoda</taxon>
        <taxon>Insecta</taxon>
        <taxon>Pterygota</taxon>
        <taxon>Neoptera</taxon>
        <taxon>Endopterygota</taxon>
        <taxon>Coleoptera</taxon>
        <taxon>Polyphaga</taxon>
        <taxon>Cucujiformia</taxon>
        <taxon>Chrysomeloidea</taxon>
        <taxon>Chrysomelidae</taxon>
        <taxon>Galerucinae</taxon>
        <taxon>Alticini</taxon>
        <taxon>Phyllotreta</taxon>
    </lineage>
</organism>
<dbReference type="PROSITE" id="PS00216">
    <property type="entry name" value="SUGAR_TRANSPORT_1"/>
    <property type="match status" value="1"/>
</dbReference>
<reference evidence="10" key="1">
    <citation type="submission" date="2022-01" db="EMBL/GenBank/DDBJ databases">
        <authorList>
            <person name="King R."/>
        </authorList>
    </citation>
    <scope>NUCLEOTIDE SEQUENCE</scope>
</reference>
<evidence type="ECO:0000256" key="7">
    <source>
        <dbReference type="ARBA" id="ARBA00023136"/>
    </source>
</evidence>
<dbReference type="InterPro" id="IPR005829">
    <property type="entry name" value="Sugar_transporter_CS"/>
</dbReference>
<feature type="transmembrane region" description="Helical" evidence="9">
    <location>
        <begin position="397"/>
        <end position="420"/>
    </location>
</feature>
<feature type="transmembrane region" description="Helical" evidence="9">
    <location>
        <begin position="262"/>
        <end position="291"/>
    </location>
</feature>
<dbReference type="InterPro" id="IPR036259">
    <property type="entry name" value="MFS_trans_sf"/>
</dbReference>
<gene>
    <name evidence="10" type="ORF">PHYEVI_LOCUS8023</name>
</gene>
<accession>A0A9P0DZC6</accession>
<evidence type="ECO:0000256" key="1">
    <source>
        <dbReference type="ARBA" id="ARBA00004651"/>
    </source>
</evidence>
<feature type="non-terminal residue" evidence="10">
    <location>
        <position position="475"/>
    </location>
</feature>
<dbReference type="PANTHER" id="PTHR48021">
    <property type="match status" value="1"/>
</dbReference>
<dbReference type="SUPFAM" id="SSF103473">
    <property type="entry name" value="MFS general substrate transporter"/>
    <property type="match status" value="1"/>
</dbReference>
<keyword evidence="7 9" id="KW-0472">Membrane</keyword>
<dbReference type="PANTHER" id="PTHR48021:SF47">
    <property type="entry name" value="GH17672P"/>
    <property type="match status" value="1"/>
</dbReference>
<feature type="transmembrane region" description="Helical" evidence="9">
    <location>
        <begin position="20"/>
        <end position="41"/>
    </location>
</feature>
<dbReference type="GO" id="GO:0022857">
    <property type="term" value="F:transmembrane transporter activity"/>
    <property type="evidence" value="ECO:0007669"/>
    <property type="project" value="InterPro"/>
</dbReference>
<proteinExistence type="predicted"/>
<keyword evidence="3" id="KW-1003">Cell membrane</keyword>
<evidence type="ECO:0000256" key="3">
    <source>
        <dbReference type="ARBA" id="ARBA00022475"/>
    </source>
</evidence>
<evidence type="ECO:0000313" key="10">
    <source>
        <dbReference type="EMBL" id="CAH1184837.1"/>
    </source>
</evidence>
<dbReference type="AlphaFoldDB" id="A0A9P0DZC6"/>
<evidence type="ECO:0008006" key="12">
    <source>
        <dbReference type="Google" id="ProtNLM"/>
    </source>
</evidence>
<dbReference type="InterPro" id="IPR005828">
    <property type="entry name" value="MFS_sugar_transport-like"/>
</dbReference>
<feature type="transmembrane region" description="Helical" evidence="9">
    <location>
        <begin position="432"/>
        <end position="450"/>
    </location>
</feature>
<feature type="transmembrane region" description="Helical" evidence="9">
    <location>
        <begin position="363"/>
        <end position="385"/>
    </location>
</feature>
<feature type="transmembrane region" description="Helical" evidence="9">
    <location>
        <begin position="154"/>
        <end position="174"/>
    </location>
</feature>
<feature type="transmembrane region" description="Helical" evidence="9">
    <location>
        <begin position="68"/>
        <end position="86"/>
    </location>
</feature>
<evidence type="ECO:0000256" key="6">
    <source>
        <dbReference type="ARBA" id="ARBA00022989"/>
    </source>
</evidence>
<keyword evidence="5 9" id="KW-0812">Transmembrane</keyword>
<dbReference type="OrthoDB" id="4142200at2759"/>
<keyword evidence="6 9" id="KW-1133">Transmembrane helix</keyword>
<dbReference type="GO" id="GO:0005886">
    <property type="term" value="C:plasma membrane"/>
    <property type="evidence" value="ECO:0007669"/>
    <property type="project" value="UniProtKB-SubCell"/>
</dbReference>
<dbReference type="EMBL" id="OU900097">
    <property type="protein sequence ID" value="CAH1184837.1"/>
    <property type="molecule type" value="Genomic_DNA"/>
</dbReference>
<keyword evidence="11" id="KW-1185">Reference proteome</keyword>
<dbReference type="Gene3D" id="1.20.1250.20">
    <property type="entry name" value="MFS general substrate transporter like domains"/>
    <property type="match status" value="1"/>
</dbReference>
<evidence type="ECO:0000256" key="9">
    <source>
        <dbReference type="SAM" id="Phobius"/>
    </source>
</evidence>